<accession>B3TK92</accession>
<dbReference type="AlphaFoldDB" id="B3TK92"/>
<reference evidence="2" key="2">
    <citation type="submission" date="2007-10" db="EMBL/GenBank/DDBJ databases">
        <authorList>
            <person name="Ren H.-L."/>
            <person name="Wang K.-J."/>
            <person name="Xu D.-D."/>
            <person name="Cai L."/>
            <person name="Lin Z.-Y."/>
            <person name="Yang M."/>
            <person name="Qiao K."/>
            <person name="Zhang N."/>
        </authorList>
    </citation>
    <scope>NUCLEOTIDE SEQUENCE</scope>
</reference>
<sequence length="130" mass="14798">VLGRVGIARHFVSKLFIEFSVIGCVTFDRILTIVCSQLRPSKPFRRIFKLSLGCWFCVNVIFSHSETAGSNSDWDSTRKDTRSTTSRRKVISQTYHIMTTILNLLFCLSNCPPQVFRQSSAKHNIGLVTR</sequence>
<feature type="non-terminal residue" evidence="2">
    <location>
        <position position="1"/>
    </location>
</feature>
<evidence type="ECO:0000313" key="2">
    <source>
        <dbReference type="EMBL" id="ABY87421.1"/>
    </source>
</evidence>
<reference evidence="2" key="3">
    <citation type="journal article" date="2008" name="Dev. Comp. Immunol.">
        <title>Identification of the up-regulated expression genes in hemocytes of variously colored abalone (Haliotis diversicolor Reeve, 1846) challenged with bacteria.</title>
        <authorList>
            <person name="Wang K.J."/>
            <person name="Ren H.L."/>
            <person name="Xu D.D."/>
            <person name="Cai L."/>
            <person name="Yang M."/>
        </authorList>
    </citation>
    <scope>NUCLEOTIDE SEQUENCE</scope>
</reference>
<protein>
    <submittedName>
        <fullName evidence="2">Uncharacterized protein</fullName>
    </submittedName>
</protein>
<dbReference type="EMBL" id="EU244382">
    <property type="protein sequence ID" value="ABY87398.1"/>
    <property type="molecule type" value="mRNA"/>
</dbReference>
<organism evidence="2">
    <name type="scientific">Haliotis diversicolor</name>
    <name type="common">Abalone</name>
    <name type="synonym">Sulculus diversicolor</name>
    <dbReference type="NCBI Taxonomy" id="36095"/>
    <lineage>
        <taxon>Eukaryota</taxon>
        <taxon>Metazoa</taxon>
        <taxon>Spiralia</taxon>
        <taxon>Lophotrochozoa</taxon>
        <taxon>Mollusca</taxon>
        <taxon>Gastropoda</taxon>
        <taxon>Vetigastropoda</taxon>
        <taxon>Lepetellida</taxon>
        <taxon>Haliotoidea</taxon>
        <taxon>Haliotidae</taxon>
        <taxon>Haliotis</taxon>
    </lineage>
</organism>
<evidence type="ECO:0000313" key="1">
    <source>
        <dbReference type="EMBL" id="ABY87398.1"/>
    </source>
</evidence>
<proteinExistence type="evidence at transcript level"/>
<reference evidence="1" key="1">
    <citation type="submission" date="2007-10" db="EMBL/GenBank/DDBJ databases">
        <title>Gene Identification and Expression Analysis of Bacteria-challenged Variously Colored Abalone (Haliotis diversicolor) using suppression subtractive hybridization.</title>
        <authorList>
            <person name="Wang K.-J."/>
            <person name="Ren H.-L."/>
            <person name="Xu D.-D."/>
            <person name="Cai L."/>
            <person name="Lin Z.-Y."/>
            <person name="Yang M."/>
            <person name="Qiao K."/>
            <person name="Zhang N."/>
        </authorList>
    </citation>
    <scope>NUCLEOTIDE SEQUENCE</scope>
</reference>
<name>B3TK92_HALDV</name>
<dbReference type="EMBL" id="EU244407">
    <property type="protein sequence ID" value="ABY87421.1"/>
    <property type="molecule type" value="mRNA"/>
</dbReference>